<dbReference type="InterPro" id="IPR033452">
    <property type="entry name" value="GH30_C"/>
</dbReference>
<keyword evidence="3 4" id="KW-0378">Hydrolase</keyword>
<dbReference type="PANTHER" id="PTHR11069:SF23">
    <property type="entry name" value="LYSOSOMAL ACID GLUCOSYLCERAMIDASE"/>
    <property type="match status" value="1"/>
</dbReference>
<accession>A0AAD6WRC5</accession>
<evidence type="ECO:0000256" key="4">
    <source>
        <dbReference type="RuleBase" id="RU361188"/>
    </source>
</evidence>
<keyword evidence="9" id="KW-1185">Reference proteome</keyword>
<evidence type="ECO:0000259" key="7">
    <source>
        <dbReference type="Pfam" id="PF17189"/>
    </source>
</evidence>
<dbReference type="SUPFAM" id="SSF51445">
    <property type="entry name" value="(Trans)glycosidases"/>
    <property type="match status" value="1"/>
</dbReference>
<gene>
    <name evidence="8" type="ORF">C8F04DRAFT_1224178</name>
</gene>
<dbReference type="Pfam" id="PF17189">
    <property type="entry name" value="Glyco_hydro_30C"/>
    <property type="match status" value="1"/>
</dbReference>
<dbReference type="AlphaFoldDB" id="A0AAD6WRC5"/>
<dbReference type="Proteomes" id="UP001218188">
    <property type="component" value="Unassembled WGS sequence"/>
</dbReference>
<comment type="caution">
    <text evidence="8">The sequence shown here is derived from an EMBL/GenBank/DDBJ whole genome shotgun (WGS) entry which is preliminary data.</text>
</comment>
<feature type="region of interest" description="Disordered" evidence="5">
    <location>
        <begin position="491"/>
        <end position="522"/>
    </location>
</feature>
<reference evidence="8" key="1">
    <citation type="submission" date="2023-03" db="EMBL/GenBank/DDBJ databases">
        <title>Massive genome expansion in bonnet fungi (Mycena s.s.) driven by repeated elements and novel gene families across ecological guilds.</title>
        <authorList>
            <consortium name="Lawrence Berkeley National Laboratory"/>
            <person name="Harder C.B."/>
            <person name="Miyauchi S."/>
            <person name="Viragh M."/>
            <person name="Kuo A."/>
            <person name="Thoen E."/>
            <person name="Andreopoulos B."/>
            <person name="Lu D."/>
            <person name="Skrede I."/>
            <person name="Drula E."/>
            <person name="Henrissat B."/>
            <person name="Morin E."/>
            <person name="Kohler A."/>
            <person name="Barry K."/>
            <person name="LaButti K."/>
            <person name="Morin E."/>
            <person name="Salamov A."/>
            <person name="Lipzen A."/>
            <person name="Mereny Z."/>
            <person name="Hegedus B."/>
            <person name="Baldrian P."/>
            <person name="Stursova M."/>
            <person name="Weitz H."/>
            <person name="Taylor A."/>
            <person name="Grigoriev I.V."/>
            <person name="Nagy L.G."/>
            <person name="Martin F."/>
            <person name="Kauserud H."/>
        </authorList>
    </citation>
    <scope>NUCLEOTIDE SEQUENCE</scope>
    <source>
        <strain evidence="8">CBHHK200</strain>
    </source>
</reference>
<feature type="region of interest" description="Disordered" evidence="5">
    <location>
        <begin position="1"/>
        <end position="30"/>
    </location>
</feature>
<dbReference type="InterPro" id="IPR013780">
    <property type="entry name" value="Glyco_hydro_b"/>
</dbReference>
<dbReference type="GO" id="GO:0006680">
    <property type="term" value="P:glucosylceramide catabolic process"/>
    <property type="evidence" value="ECO:0007669"/>
    <property type="project" value="TreeGrafter"/>
</dbReference>
<dbReference type="GO" id="GO:0016020">
    <property type="term" value="C:membrane"/>
    <property type="evidence" value="ECO:0007669"/>
    <property type="project" value="GOC"/>
</dbReference>
<dbReference type="InterPro" id="IPR001139">
    <property type="entry name" value="Glyco_hydro_30"/>
</dbReference>
<evidence type="ECO:0000256" key="5">
    <source>
        <dbReference type="SAM" id="MobiDB-lite"/>
    </source>
</evidence>
<dbReference type="Pfam" id="PF02055">
    <property type="entry name" value="Glyco_hydro_30"/>
    <property type="match status" value="1"/>
</dbReference>
<keyword evidence="4" id="KW-0326">Glycosidase</keyword>
<dbReference type="InterPro" id="IPR033453">
    <property type="entry name" value="Glyco_hydro_30_TIM-barrel"/>
</dbReference>
<dbReference type="PANTHER" id="PTHR11069">
    <property type="entry name" value="GLUCOSYLCERAMIDASE"/>
    <property type="match status" value="1"/>
</dbReference>
<feature type="domain" description="Glycosyl hydrolase family 30 beta sandwich" evidence="7">
    <location>
        <begin position="395"/>
        <end position="445"/>
    </location>
</feature>
<dbReference type="SUPFAM" id="SSF51011">
    <property type="entry name" value="Glycosyl hydrolase domain"/>
    <property type="match status" value="1"/>
</dbReference>
<dbReference type="EMBL" id="JARJCM010000249">
    <property type="protein sequence ID" value="KAJ7020826.1"/>
    <property type="molecule type" value="Genomic_DNA"/>
</dbReference>
<evidence type="ECO:0000256" key="1">
    <source>
        <dbReference type="ARBA" id="ARBA00005382"/>
    </source>
</evidence>
<protein>
    <submittedName>
        <fullName evidence="8">Glycoside hydrolase</fullName>
    </submittedName>
</protein>
<evidence type="ECO:0000259" key="6">
    <source>
        <dbReference type="Pfam" id="PF02055"/>
    </source>
</evidence>
<evidence type="ECO:0000313" key="9">
    <source>
        <dbReference type="Proteomes" id="UP001218188"/>
    </source>
</evidence>
<proteinExistence type="inferred from homology"/>
<organism evidence="8 9">
    <name type="scientific">Mycena alexandri</name>
    <dbReference type="NCBI Taxonomy" id="1745969"/>
    <lineage>
        <taxon>Eukaryota</taxon>
        <taxon>Fungi</taxon>
        <taxon>Dikarya</taxon>
        <taxon>Basidiomycota</taxon>
        <taxon>Agaricomycotina</taxon>
        <taxon>Agaricomycetes</taxon>
        <taxon>Agaricomycetidae</taxon>
        <taxon>Agaricales</taxon>
        <taxon>Marasmiineae</taxon>
        <taxon>Mycenaceae</taxon>
        <taxon>Mycena</taxon>
    </lineage>
</organism>
<sequence length="573" mass="59239">MTSFSTASHGGMSRGKDEEERGGRLKTGSLPNTATRCDAIISDELSFYPAVTLGTTFQEMDGFGVSQAFGRANDIFNAAASAQTKALDLLFSPTAGAGFTILRNRIGNGNTASDSILPTSPGSPTATPNYQFDNNDSSQIWLSKKAIGYGVKTFYADAWGAPYFMKTNNAVGGGGFLCGVSGETCSSGNWMQAYANFLVRYVQYYNSNNITITHLGFLNEPEFAASYSSMLSSGAQAANFIAVLYPTIQAAGLGNQIKIACCDSEGWDNQKTMTAAIISAGAINQVGVITSHSYVTQPDTPISTTLHTWMTEYADLNGAWNLNWHSSGAQGEGLFWATLIYDGIVNAGLSAYLYWEGAEASAATDSCLITIVGSTATPSARLWALAQWSRYVRPGAVRVATTSGSSALLTSAFKNTDGTVSVQVINTATTAQTVSISVSGGTFGAVQAFVSQQSNGGLPTAATASISGGVVSGSAPGFSMTTFILSGASTTGTTTTTTTASASTRSTTTTGTVTTTSTTTTSTPGTVAEWGQCGGDGWTGATVFSVSGGLSSHGISHVLKGKAANANMFLVRV</sequence>
<dbReference type="Gene3D" id="2.60.40.1180">
    <property type="entry name" value="Golgi alpha-mannosidase II"/>
    <property type="match status" value="1"/>
</dbReference>
<comment type="similarity">
    <text evidence="1 4">Belongs to the glycosyl hydrolase 30 family.</text>
</comment>
<name>A0AAD6WRC5_9AGAR</name>
<feature type="domain" description="Glycosyl hydrolase family 30 TIM-barrel" evidence="6">
    <location>
        <begin position="139"/>
        <end position="299"/>
    </location>
</feature>
<evidence type="ECO:0000256" key="2">
    <source>
        <dbReference type="ARBA" id="ARBA00022729"/>
    </source>
</evidence>
<evidence type="ECO:0000313" key="8">
    <source>
        <dbReference type="EMBL" id="KAJ7020826.1"/>
    </source>
</evidence>
<dbReference type="Gene3D" id="3.20.20.80">
    <property type="entry name" value="Glycosidases"/>
    <property type="match status" value="1"/>
</dbReference>
<dbReference type="GO" id="GO:0004348">
    <property type="term" value="F:glucosylceramidase activity"/>
    <property type="evidence" value="ECO:0007669"/>
    <property type="project" value="InterPro"/>
</dbReference>
<dbReference type="InterPro" id="IPR017853">
    <property type="entry name" value="GH"/>
</dbReference>
<evidence type="ECO:0000256" key="3">
    <source>
        <dbReference type="ARBA" id="ARBA00022801"/>
    </source>
</evidence>
<keyword evidence="2" id="KW-0732">Signal</keyword>
<feature type="compositionally biased region" description="Basic and acidic residues" evidence="5">
    <location>
        <begin position="14"/>
        <end position="23"/>
    </location>
</feature>